<evidence type="ECO:0000313" key="2">
    <source>
        <dbReference type="EMBL" id="WZW54110.1"/>
    </source>
</evidence>
<dbReference type="Pfam" id="PF13020">
    <property type="entry name" value="NOV_C"/>
    <property type="match status" value="1"/>
</dbReference>
<gene>
    <name evidence="2" type="ORF">WN985_00040</name>
</gene>
<dbReference type="Proteomes" id="UP001484179">
    <property type="component" value="Chromosome 1"/>
</dbReference>
<reference evidence="2 3" key="1">
    <citation type="submission" date="2024-04" db="EMBL/GenBank/DDBJ databases">
        <title>Biological Control Activity of Plant Growth Promoting Rhizobacteria Burkholderia pyrrocinia BX1 against Tobacco black shank Introduction Tobacco black shank (TBS) caused by the oomycete Phytophthora. nicotianae (P. nicotianae) has become a destructive soil.</title>
        <authorList>
            <person name="Liu X."/>
            <person name="Shu C."/>
        </authorList>
    </citation>
    <scope>NUCLEOTIDE SEQUENCE [LARGE SCALE GENOMIC DNA]</scope>
    <source>
        <strain evidence="2 3">BX1</strain>
    </source>
</reference>
<organism evidence="2 3">
    <name type="scientific">Burkholderia pyrrocinia</name>
    <name type="common">Pseudomonas pyrrocinia</name>
    <dbReference type="NCBI Taxonomy" id="60550"/>
    <lineage>
        <taxon>Bacteria</taxon>
        <taxon>Pseudomonadati</taxon>
        <taxon>Pseudomonadota</taxon>
        <taxon>Betaproteobacteria</taxon>
        <taxon>Burkholderiales</taxon>
        <taxon>Burkholderiaceae</taxon>
        <taxon>Burkholderia</taxon>
        <taxon>Burkholderia cepacia complex</taxon>
    </lineage>
</organism>
<keyword evidence="3" id="KW-1185">Reference proteome</keyword>
<protein>
    <submittedName>
        <fullName evidence="2">DUF3883 domain-containing protein</fullName>
    </submittedName>
</protein>
<evidence type="ECO:0000259" key="1">
    <source>
        <dbReference type="Pfam" id="PF13020"/>
    </source>
</evidence>
<evidence type="ECO:0000313" key="3">
    <source>
        <dbReference type="Proteomes" id="UP001484179"/>
    </source>
</evidence>
<accession>A0ABZ3BIB0</accession>
<sequence length="280" mass="31067">MTPLSPGLAQGCFELLTIIARQQLTFSEIKSSFAYFGSISSQKIVETAQALNWLEIGESGHAQATSSGAQLLSTIGYEEQLRKALLDYIDIEHPSWVQSASFGRSRVISFAGTQIAQIFIEAGLAEGTSDAVISFWDELASRARGQRDHTLVRIGRIGERLTLDYEKNRTGKTPTWISIDNNADGYDVLSIIDKGDSKPLTIEVKTSTQGKSGFATITRNEWEMATESEAHVFHFWNISNQNSPKLTVIDSKQLLKHIPVDHGEGRWENTKISFSTFHAK</sequence>
<dbReference type="InterPro" id="IPR024975">
    <property type="entry name" value="NOV_C"/>
</dbReference>
<dbReference type="EMBL" id="CP150849">
    <property type="protein sequence ID" value="WZW54110.1"/>
    <property type="molecule type" value="Genomic_DNA"/>
</dbReference>
<proteinExistence type="predicted"/>
<name>A0ABZ3BIB0_BURPY</name>
<feature type="domain" description="Protein NO VEIN C-terminal" evidence="1">
    <location>
        <begin position="158"/>
        <end position="247"/>
    </location>
</feature>
<dbReference type="RefSeq" id="WP_342308245.1">
    <property type="nucleotide sequence ID" value="NZ_CP150849.1"/>
</dbReference>